<keyword evidence="5" id="KW-0677">Repeat</keyword>
<keyword evidence="6" id="KW-0084">Basement membrane</keyword>
<feature type="compositionally biased region" description="Low complexity" evidence="9">
    <location>
        <begin position="18"/>
        <end position="39"/>
    </location>
</feature>
<dbReference type="Proteomes" id="UP000694388">
    <property type="component" value="Unplaced"/>
</dbReference>
<dbReference type="SUPFAM" id="SSF56436">
    <property type="entry name" value="C-type lectin-like"/>
    <property type="match status" value="2"/>
</dbReference>
<accession>A0A8C4QVX5</accession>
<dbReference type="Ensembl" id="ENSEBUT00000021950.1">
    <property type="protein sequence ID" value="ENSEBUP00000021374.1"/>
    <property type="gene ID" value="ENSEBUG00000013203.1"/>
</dbReference>
<dbReference type="Pfam" id="PF01391">
    <property type="entry name" value="Collagen"/>
    <property type="match status" value="1"/>
</dbReference>
<keyword evidence="12" id="KW-1185">Reference proteome</keyword>
<protein>
    <recommendedName>
        <fullName evidence="10">Collagen IV NC1 domain-containing protein</fullName>
    </recommendedName>
</protein>
<evidence type="ECO:0000256" key="8">
    <source>
        <dbReference type="ARBA" id="ARBA00023157"/>
    </source>
</evidence>
<evidence type="ECO:0000259" key="10">
    <source>
        <dbReference type="PROSITE" id="PS51403"/>
    </source>
</evidence>
<keyword evidence="7" id="KW-0176">Collagen</keyword>
<dbReference type="GeneTree" id="ENSGT00940000164076"/>
<evidence type="ECO:0000256" key="7">
    <source>
        <dbReference type="ARBA" id="ARBA00023119"/>
    </source>
</evidence>
<reference evidence="11" key="1">
    <citation type="submission" date="2025-08" db="UniProtKB">
        <authorList>
            <consortium name="Ensembl"/>
        </authorList>
    </citation>
    <scope>IDENTIFICATION</scope>
</reference>
<dbReference type="GO" id="GO:0005581">
    <property type="term" value="C:collagen trimer"/>
    <property type="evidence" value="ECO:0007669"/>
    <property type="project" value="UniProtKB-KW"/>
</dbReference>
<dbReference type="InterPro" id="IPR016187">
    <property type="entry name" value="CTDL_fold"/>
</dbReference>
<evidence type="ECO:0000313" key="12">
    <source>
        <dbReference type="Proteomes" id="UP000694388"/>
    </source>
</evidence>
<evidence type="ECO:0000256" key="3">
    <source>
        <dbReference type="ARBA" id="ARBA00022525"/>
    </source>
</evidence>
<keyword evidence="8" id="KW-1015">Disulfide bond</keyword>
<name>A0A8C4QVX5_EPTBU</name>
<reference evidence="11" key="2">
    <citation type="submission" date="2025-09" db="UniProtKB">
        <authorList>
            <consortium name="Ensembl"/>
        </authorList>
    </citation>
    <scope>IDENTIFICATION</scope>
</reference>
<evidence type="ECO:0000256" key="2">
    <source>
        <dbReference type="ARBA" id="ARBA00004302"/>
    </source>
</evidence>
<comment type="function">
    <text evidence="1">Type IV collagen is the major structural component of glomerular basement membranes (GBM), forming a 'chicken-wire' meshwork together with laminins, proteoglycans and entactin/nidogen.</text>
</comment>
<dbReference type="InterPro" id="IPR036954">
    <property type="entry name" value="Collagen_IV_NC_sf"/>
</dbReference>
<keyword evidence="4" id="KW-0272">Extracellular matrix</keyword>
<dbReference type="Pfam" id="PF01413">
    <property type="entry name" value="C4"/>
    <property type="match status" value="2"/>
</dbReference>
<dbReference type="OMA" id="MMPLFGT"/>
<feature type="region of interest" description="Disordered" evidence="9">
    <location>
        <begin position="1"/>
        <end position="82"/>
    </location>
</feature>
<evidence type="ECO:0000256" key="6">
    <source>
        <dbReference type="ARBA" id="ARBA00022869"/>
    </source>
</evidence>
<feature type="domain" description="Collagen IV NC1" evidence="10">
    <location>
        <begin position="153"/>
        <end position="378"/>
    </location>
</feature>
<keyword evidence="3" id="KW-0964">Secreted</keyword>
<dbReference type="PANTHER" id="PTHR14619">
    <property type="entry name" value="NEURON-DERIVED NEUROTROPHIC FACTOR"/>
    <property type="match status" value="1"/>
</dbReference>
<evidence type="ECO:0000256" key="9">
    <source>
        <dbReference type="SAM" id="MobiDB-lite"/>
    </source>
</evidence>
<dbReference type="SMART" id="SM00111">
    <property type="entry name" value="C4"/>
    <property type="match status" value="2"/>
</dbReference>
<feature type="compositionally biased region" description="Basic and acidic residues" evidence="9">
    <location>
        <begin position="1"/>
        <end position="11"/>
    </location>
</feature>
<dbReference type="GO" id="GO:0005201">
    <property type="term" value="F:extracellular matrix structural constituent"/>
    <property type="evidence" value="ECO:0007669"/>
    <property type="project" value="InterPro"/>
</dbReference>
<evidence type="ECO:0000256" key="4">
    <source>
        <dbReference type="ARBA" id="ARBA00022530"/>
    </source>
</evidence>
<dbReference type="AlphaFoldDB" id="A0A8C4QVX5"/>
<dbReference type="Gene3D" id="2.170.240.10">
    <property type="entry name" value="Collagen IV, non-collagenous"/>
    <property type="match status" value="1"/>
</dbReference>
<dbReference type="InterPro" id="IPR019326">
    <property type="entry name" value="NDNF"/>
</dbReference>
<sequence length="378" mass="39097">QPGKPSSDKGAKGSLGKPGTAGSPGLPGSAGSPGIAGLSGKPGEQQRFLNNVFFPTGHPGVPGPPGSPSWPGEQGDDGVPGFPGVSGSKGIQGEMGIVGEPGPPGSQGRKGRYFQGVVSHMPGVGLMFRVAGSPGKPGPSGLPGMPGRHLRKGFLLVIHSQAEKTPTCPWDMPMLWEGYSLLYLVGEEIGHGQDLGSAGSCIPRFSTLPFVPCSTDGLCHYASRNDKSYWLATGAALPSQPLDEEAVYPHVSRCAVCEAPSPPLALHSQAVTLPVCPSGFRSLWLGYSFLMHTGGGSEGSGQSLSSPGSCLEDFRAAPFLECQGARGTCHFFSDALSFWLVALDSMPAFSGLSPAPKTLKVSTLRSHVSRCQVCMRST</sequence>
<evidence type="ECO:0000313" key="11">
    <source>
        <dbReference type="Ensembl" id="ENSEBUP00000021374.1"/>
    </source>
</evidence>
<dbReference type="PROSITE" id="PS51403">
    <property type="entry name" value="NC1_IV"/>
    <property type="match status" value="1"/>
</dbReference>
<dbReference type="InterPro" id="IPR001442">
    <property type="entry name" value="Collagen_IV_NC"/>
</dbReference>
<evidence type="ECO:0000256" key="1">
    <source>
        <dbReference type="ARBA" id="ARBA00003696"/>
    </source>
</evidence>
<proteinExistence type="predicted"/>
<dbReference type="PANTHER" id="PTHR14619:SF8">
    <property type="entry name" value="COLLAGEN TYPE IV ALPHA 4 CHAIN"/>
    <property type="match status" value="1"/>
</dbReference>
<dbReference type="InterPro" id="IPR008160">
    <property type="entry name" value="Collagen"/>
</dbReference>
<evidence type="ECO:0000256" key="5">
    <source>
        <dbReference type="ARBA" id="ARBA00022737"/>
    </source>
</evidence>
<dbReference type="GO" id="GO:0005604">
    <property type="term" value="C:basement membrane"/>
    <property type="evidence" value="ECO:0007669"/>
    <property type="project" value="UniProtKB-SubCell"/>
</dbReference>
<comment type="subcellular location">
    <subcellularLocation>
        <location evidence="2">Secreted</location>
        <location evidence="2">Extracellular space</location>
        <location evidence="2">Extracellular matrix</location>
        <location evidence="2">Basement membrane</location>
    </subcellularLocation>
</comment>
<organism evidence="11 12">
    <name type="scientific">Eptatretus burgeri</name>
    <name type="common">Inshore hagfish</name>
    <dbReference type="NCBI Taxonomy" id="7764"/>
    <lineage>
        <taxon>Eukaryota</taxon>
        <taxon>Metazoa</taxon>
        <taxon>Chordata</taxon>
        <taxon>Craniata</taxon>
        <taxon>Vertebrata</taxon>
        <taxon>Cyclostomata</taxon>
        <taxon>Myxini</taxon>
        <taxon>Myxiniformes</taxon>
        <taxon>Myxinidae</taxon>
        <taxon>Eptatretinae</taxon>
        <taxon>Eptatretus</taxon>
    </lineage>
</organism>
<dbReference type="FunFam" id="2.170.240.10:FF:000001">
    <property type="entry name" value="Collagen IV alpha 1 chain"/>
    <property type="match status" value="1"/>
</dbReference>